<protein>
    <submittedName>
        <fullName evidence="2">Uncharacterized protein</fullName>
    </submittedName>
</protein>
<feature type="compositionally biased region" description="Low complexity" evidence="1">
    <location>
        <begin position="238"/>
        <end position="250"/>
    </location>
</feature>
<dbReference type="Pfam" id="PF19541">
    <property type="entry name" value="DUF6065"/>
    <property type="match status" value="1"/>
</dbReference>
<dbReference type="RefSeq" id="WP_183851800.1">
    <property type="nucleotide sequence ID" value="NZ_JACHOO010000001.1"/>
</dbReference>
<evidence type="ECO:0000313" key="3">
    <source>
        <dbReference type="Proteomes" id="UP000523821"/>
    </source>
</evidence>
<accession>A0A7W9FJ02</accession>
<proteinExistence type="predicted"/>
<dbReference type="AlphaFoldDB" id="A0A7W9FJ02"/>
<evidence type="ECO:0000256" key="1">
    <source>
        <dbReference type="SAM" id="MobiDB-lite"/>
    </source>
</evidence>
<organism evidence="2 3">
    <name type="scientific">Prosthecomicrobium pneumaticum</name>
    <dbReference type="NCBI Taxonomy" id="81895"/>
    <lineage>
        <taxon>Bacteria</taxon>
        <taxon>Pseudomonadati</taxon>
        <taxon>Pseudomonadota</taxon>
        <taxon>Alphaproteobacteria</taxon>
        <taxon>Hyphomicrobiales</taxon>
        <taxon>Kaistiaceae</taxon>
        <taxon>Prosthecomicrobium</taxon>
    </lineage>
</organism>
<dbReference type="InterPro" id="IPR045709">
    <property type="entry name" value="DUF6065"/>
</dbReference>
<keyword evidence="3" id="KW-1185">Reference proteome</keyword>
<reference evidence="2 3" key="1">
    <citation type="submission" date="2020-08" db="EMBL/GenBank/DDBJ databases">
        <title>Genomic Encyclopedia of Type Strains, Phase IV (KMG-IV): sequencing the most valuable type-strain genomes for metagenomic binning, comparative biology and taxonomic classification.</title>
        <authorList>
            <person name="Goeker M."/>
        </authorList>
    </citation>
    <scope>NUCLEOTIDE SEQUENCE [LARGE SCALE GENOMIC DNA]</scope>
    <source>
        <strain evidence="2 3">DSM 16268</strain>
    </source>
</reference>
<evidence type="ECO:0000313" key="2">
    <source>
        <dbReference type="EMBL" id="MBB5751227.1"/>
    </source>
</evidence>
<dbReference type="EMBL" id="JACHOO010000001">
    <property type="protein sequence ID" value="MBB5751227.1"/>
    <property type="molecule type" value="Genomic_DNA"/>
</dbReference>
<sequence length="259" mass="29126">MTKLVCYRLEEEASDIVPGRAERDWMDLTDERFAYRCLPLTIANSMGWEILCPTGIVAEWNGEMGLDAITVTTGDGGSAEGIASSHFGHGVLTFHVRYLFRTDPGFGLWVRGVPNLPKDGIAPLEGIVETDWLAFTFTMNWQFTRPGLVRFAQGEPFCFVTPVEYRALDDVVPEVVALDDAPELRDTFRDYSRLRQEFNERLREGDPETVRAGWQKWYFRGKTPSGETGNPRHLSKLRVAAPRNRPAAAPRDPDVTSGT</sequence>
<comment type="caution">
    <text evidence="2">The sequence shown here is derived from an EMBL/GenBank/DDBJ whole genome shotgun (WGS) entry which is preliminary data.</text>
</comment>
<feature type="region of interest" description="Disordered" evidence="1">
    <location>
        <begin position="221"/>
        <end position="259"/>
    </location>
</feature>
<dbReference type="Proteomes" id="UP000523821">
    <property type="component" value="Unassembled WGS sequence"/>
</dbReference>
<name>A0A7W9FJ02_9HYPH</name>
<gene>
    <name evidence="2" type="ORF">GGQ63_000270</name>
</gene>